<evidence type="ECO:0000256" key="2">
    <source>
        <dbReference type="ARBA" id="ARBA00029447"/>
    </source>
</evidence>
<dbReference type="AlphaFoldDB" id="A0A919VRW5"/>
<dbReference type="RefSeq" id="WP_281421037.1">
    <property type="nucleotide sequence ID" value="NZ_BAABEA010000054.1"/>
</dbReference>
<keyword evidence="7" id="KW-1185">Reference proteome</keyword>
<comment type="similarity">
    <text evidence="2">Belongs to the methyl-accepting chemotaxis (MCP) protein family.</text>
</comment>
<proteinExistence type="inferred from homology"/>
<dbReference type="PROSITE" id="PS50111">
    <property type="entry name" value="CHEMOTAXIS_TRANSDUC_2"/>
    <property type="match status" value="1"/>
</dbReference>
<accession>A0A919VRW5</accession>
<dbReference type="PANTHER" id="PTHR32089">
    <property type="entry name" value="METHYL-ACCEPTING CHEMOTAXIS PROTEIN MCPB"/>
    <property type="match status" value="1"/>
</dbReference>
<dbReference type="PANTHER" id="PTHR32089:SF112">
    <property type="entry name" value="LYSOZYME-LIKE PROTEIN-RELATED"/>
    <property type="match status" value="1"/>
</dbReference>
<dbReference type="Pfam" id="PF00015">
    <property type="entry name" value="MCPsignal"/>
    <property type="match status" value="1"/>
</dbReference>
<name>A0A919VRW5_9ACTN</name>
<evidence type="ECO:0000256" key="1">
    <source>
        <dbReference type="ARBA" id="ARBA00023224"/>
    </source>
</evidence>
<dbReference type="GO" id="GO:0016020">
    <property type="term" value="C:membrane"/>
    <property type="evidence" value="ECO:0007669"/>
    <property type="project" value="InterPro"/>
</dbReference>
<dbReference type="PRINTS" id="PR00260">
    <property type="entry name" value="CHEMTRNSDUCR"/>
</dbReference>
<feature type="coiled-coil region" evidence="4">
    <location>
        <begin position="127"/>
        <end position="157"/>
    </location>
</feature>
<comment type="caution">
    <text evidence="6">The sequence shown here is derived from an EMBL/GenBank/DDBJ whole genome shotgun (WGS) entry which is preliminary data.</text>
</comment>
<protein>
    <submittedName>
        <fullName evidence="6">Methyl-accepting chemotaxis protein</fullName>
    </submittedName>
</protein>
<organism evidence="6 7">
    <name type="scientific">Actinoplanes auranticolor</name>
    <dbReference type="NCBI Taxonomy" id="47988"/>
    <lineage>
        <taxon>Bacteria</taxon>
        <taxon>Bacillati</taxon>
        <taxon>Actinomycetota</taxon>
        <taxon>Actinomycetes</taxon>
        <taxon>Micromonosporales</taxon>
        <taxon>Micromonosporaceae</taxon>
        <taxon>Actinoplanes</taxon>
    </lineage>
</organism>
<keyword evidence="4" id="KW-0175">Coiled coil</keyword>
<sequence length="350" mass="36551">MVELIGIVVALLAGAAGGYGYARSRGAQPPAGGGSPELTPDDPLRGMTEFAGAVAPVWSAQIDSSRVQMESAVGQLAEKFAGIVDNLDSVLATSSGALHDENAVAFDRSRRRLGEVVGTLNHALTAKRAALEELQTLLELNDELRQMSGEVTRIAAQTNLLALNAAIEAARVGTAGAAFGVVALEVRELAERSHSTSERISAKVEGVASAIGSVLASARDSAGREDQAVTYANEEVQAVLEDLRTVLSGLQDSSAELEQAAVGIRTDIGQSLVNLQFQDRVGQILEHLRDSIDQFPGVVAEAGEQAGQGRPLDPQALLDTLAANYTMAEEREAHKSGALAAPSASEITFF</sequence>
<reference evidence="6" key="1">
    <citation type="submission" date="2021-03" db="EMBL/GenBank/DDBJ databases">
        <title>Whole genome shotgun sequence of Actinoplanes auranticolor NBRC 12245.</title>
        <authorList>
            <person name="Komaki H."/>
            <person name="Tamura T."/>
        </authorList>
    </citation>
    <scope>NUCLEOTIDE SEQUENCE</scope>
    <source>
        <strain evidence="6">NBRC 12245</strain>
    </source>
</reference>
<dbReference type="Gene3D" id="1.10.287.950">
    <property type="entry name" value="Methyl-accepting chemotaxis protein"/>
    <property type="match status" value="1"/>
</dbReference>
<evidence type="ECO:0000313" key="6">
    <source>
        <dbReference type="EMBL" id="GIM73270.1"/>
    </source>
</evidence>
<dbReference type="InterPro" id="IPR004090">
    <property type="entry name" value="Chemotax_Me-accpt_rcpt"/>
</dbReference>
<evidence type="ECO:0000256" key="4">
    <source>
        <dbReference type="SAM" id="Coils"/>
    </source>
</evidence>
<dbReference type="SUPFAM" id="SSF58104">
    <property type="entry name" value="Methyl-accepting chemotaxis protein (MCP) signaling domain"/>
    <property type="match status" value="1"/>
</dbReference>
<dbReference type="GO" id="GO:0006935">
    <property type="term" value="P:chemotaxis"/>
    <property type="evidence" value="ECO:0007669"/>
    <property type="project" value="InterPro"/>
</dbReference>
<gene>
    <name evidence="6" type="ORF">Aau02nite_55200</name>
</gene>
<dbReference type="GO" id="GO:0007165">
    <property type="term" value="P:signal transduction"/>
    <property type="evidence" value="ECO:0007669"/>
    <property type="project" value="UniProtKB-KW"/>
</dbReference>
<evidence type="ECO:0000256" key="3">
    <source>
        <dbReference type="PROSITE-ProRule" id="PRU00284"/>
    </source>
</evidence>
<dbReference type="EMBL" id="BOQL01000044">
    <property type="protein sequence ID" value="GIM73270.1"/>
    <property type="molecule type" value="Genomic_DNA"/>
</dbReference>
<feature type="domain" description="Methyl-accepting transducer" evidence="5">
    <location>
        <begin position="68"/>
        <end position="239"/>
    </location>
</feature>
<evidence type="ECO:0000259" key="5">
    <source>
        <dbReference type="PROSITE" id="PS50111"/>
    </source>
</evidence>
<evidence type="ECO:0000313" key="7">
    <source>
        <dbReference type="Proteomes" id="UP000681340"/>
    </source>
</evidence>
<dbReference type="SMART" id="SM00283">
    <property type="entry name" value="MA"/>
    <property type="match status" value="1"/>
</dbReference>
<dbReference type="GO" id="GO:0004888">
    <property type="term" value="F:transmembrane signaling receptor activity"/>
    <property type="evidence" value="ECO:0007669"/>
    <property type="project" value="InterPro"/>
</dbReference>
<dbReference type="InterPro" id="IPR004089">
    <property type="entry name" value="MCPsignal_dom"/>
</dbReference>
<dbReference type="Proteomes" id="UP000681340">
    <property type="component" value="Unassembled WGS sequence"/>
</dbReference>
<keyword evidence="1 3" id="KW-0807">Transducer</keyword>